<dbReference type="Gene3D" id="3.30.70.1230">
    <property type="entry name" value="Nucleotide cyclase"/>
    <property type="match status" value="1"/>
</dbReference>
<sequence>MNTSENPHKLSSFANKETQPSVWADTNSCQYLTESFALLKKNSTTIEGLPNGSVEKELAIVFLDVRNFTGLMEARPVNEVIQLVRWLFKGFTQIINSFNGRVVEIAGDSLYAVFGLATTAEKAINDGYQAVQRIFETMNWFNAAYTNINSGYPLEIGVGLHTGNVVVGEVEFDAKRQLSVMGLPVNIAARLQSKTKEVNNDWLISEQAYQYLDHQHSDFKPLALKLQGISAAQQVRLAGKPYQRLIADSRSSEMDYIMAISG</sequence>
<dbReference type="PROSITE" id="PS50125">
    <property type="entry name" value="GUANYLATE_CYCLASE_2"/>
    <property type="match status" value="1"/>
</dbReference>
<dbReference type="Proteomes" id="UP001139450">
    <property type="component" value="Unassembled WGS sequence"/>
</dbReference>
<reference evidence="5" key="1">
    <citation type="submission" date="2022-04" db="EMBL/GenBank/DDBJ databases">
        <title>Mucilaginibacter sp. RS28 isolated from freshwater.</title>
        <authorList>
            <person name="Ko S.-R."/>
        </authorList>
    </citation>
    <scope>NUCLEOTIDE SEQUENCE</scope>
    <source>
        <strain evidence="5">RS28</strain>
    </source>
</reference>
<keyword evidence="6" id="KW-1185">Reference proteome</keyword>
<protein>
    <submittedName>
        <fullName evidence="5">Adenylate/guanylate cyclase domain-containing protein</fullName>
    </submittedName>
</protein>
<dbReference type="GO" id="GO:0006171">
    <property type="term" value="P:cAMP biosynthetic process"/>
    <property type="evidence" value="ECO:0007669"/>
    <property type="project" value="TreeGrafter"/>
</dbReference>
<dbReference type="GO" id="GO:0035556">
    <property type="term" value="P:intracellular signal transduction"/>
    <property type="evidence" value="ECO:0007669"/>
    <property type="project" value="InterPro"/>
</dbReference>
<dbReference type="SUPFAM" id="SSF55073">
    <property type="entry name" value="Nucleotide cyclase"/>
    <property type="match status" value="1"/>
</dbReference>
<keyword evidence="3" id="KW-0472">Membrane</keyword>
<dbReference type="PANTHER" id="PTHR43081:SF17">
    <property type="entry name" value="BLL5647 PROTEIN"/>
    <property type="match status" value="1"/>
</dbReference>
<evidence type="ECO:0000313" key="6">
    <source>
        <dbReference type="Proteomes" id="UP001139450"/>
    </source>
</evidence>
<organism evidence="5 6">
    <name type="scientific">Mucilaginibacter straminoryzae</name>
    <dbReference type="NCBI Taxonomy" id="2932774"/>
    <lineage>
        <taxon>Bacteria</taxon>
        <taxon>Pseudomonadati</taxon>
        <taxon>Bacteroidota</taxon>
        <taxon>Sphingobacteriia</taxon>
        <taxon>Sphingobacteriales</taxon>
        <taxon>Sphingobacteriaceae</taxon>
        <taxon>Mucilaginibacter</taxon>
    </lineage>
</organism>
<dbReference type="GO" id="GO:0005886">
    <property type="term" value="C:plasma membrane"/>
    <property type="evidence" value="ECO:0007669"/>
    <property type="project" value="UniProtKB-SubCell"/>
</dbReference>
<evidence type="ECO:0000256" key="1">
    <source>
        <dbReference type="ARBA" id="ARBA00004651"/>
    </source>
</evidence>
<gene>
    <name evidence="5" type="ORF">MUY27_13080</name>
</gene>
<dbReference type="InterPro" id="IPR029787">
    <property type="entry name" value="Nucleotide_cyclase"/>
</dbReference>
<accession>A0A9X2BAC2</accession>
<dbReference type="PANTHER" id="PTHR43081">
    <property type="entry name" value="ADENYLATE CYCLASE, TERMINAL-DIFFERENTIATION SPECIFIC-RELATED"/>
    <property type="match status" value="1"/>
</dbReference>
<dbReference type="RefSeq" id="WP_245130482.1">
    <property type="nucleotide sequence ID" value="NZ_JALJEJ010000005.1"/>
</dbReference>
<comment type="subcellular location">
    <subcellularLocation>
        <location evidence="1">Cell membrane</location>
        <topology evidence="1">Multi-pass membrane protein</topology>
    </subcellularLocation>
</comment>
<dbReference type="InterPro" id="IPR001054">
    <property type="entry name" value="A/G_cyclase"/>
</dbReference>
<dbReference type="CDD" id="cd07302">
    <property type="entry name" value="CHD"/>
    <property type="match status" value="1"/>
</dbReference>
<evidence type="ECO:0000313" key="5">
    <source>
        <dbReference type="EMBL" id="MCJ8210645.1"/>
    </source>
</evidence>
<name>A0A9X2BAC2_9SPHI</name>
<dbReference type="GO" id="GO:0004016">
    <property type="term" value="F:adenylate cyclase activity"/>
    <property type="evidence" value="ECO:0007669"/>
    <property type="project" value="UniProtKB-ARBA"/>
</dbReference>
<evidence type="ECO:0000256" key="3">
    <source>
        <dbReference type="ARBA" id="ARBA00023136"/>
    </source>
</evidence>
<dbReference type="AlphaFoldDB" id="A0A9X2BAC2"/>
<dbReference type="EMBL" id="JALJEJ010000005">
    <property type="protein sequence ID" value="MCJ8210645.1"/>
    <property type="molecule type" value="Genomic_DNA"/>
</dbReference>
<dbReference type="InterPro" id="IPR050697">
    <property type="entry name" value="Adenylyl/Guanylyl_Cyclase_3/4"/>
</dbReference>
<feature type="domain" description="Guanylate cyclase" evidence="4">
    <location>
        <begin position="59"/>
        <end position="192"/>
    </location>
</feature>
<dbReference type="SMART" id="SM00044">
    <property type="entry name" value="CYCc"/>
    <property type="match status" value="1"/>
</dbReference>
<evidence type="ECO:0000256" key="2">
    <source>
        <dbReference type="ARBA" id="ARBA00022475"/>
    </source>
</evidence>
<comment type="caution">
    <text evidence="5">The sequence shown here is derived from an EMBL/GenBank/DDBJ whole genome shotgun (WGS) entry which is preliminary data.</text>
</comment>
<keyword evidence="2" id="KW-1003">Cell membrane</keyword>
<evidence type="ECO:0000259" key="4">
    <source>
        <dbReference type="PROSITE" id="PS50125"/>
    </source>
</evidence>
<dbReference type="Pfam" id="PF00211">
    <property type="entry name" value="Guanylate_cyc"/>
    <property type="match status" value="1"/>
</dbReference>
<proteinExistence type="predicted"/>